<dbReference type="Proteomes" id="UP000688137">
    <property type="component" value="Unassembled WGS sequence"/>
</dbReference>
<feature type="transmembrane region" description="Helical" evidence="1">
    <location>
        <begin position="27"/>
        <end position="45"/>
    </location>
</feature>
<feature type="transmembrane region" description="Helical" evidence="1">
    <location>
        <begin position="81"/>
        <end position="99"/>
    </location>
</feature>
<feature type="transmembrane region" description="Helical" evidence="1">
    <location>
        <begin position="155"/>
        <end position="173"/>
    </location>
</feature>
<keyword evidence="1" id="KW-0812">Transmembrane</keyword>
<feature type="transmembrane region" description="Helical" evidence="1">
    <location>
        <begin position="57"/>
        <end position="75"/>
    </location>
</feature>
<evidence type="ECO:0000313" key="3">
    <source>
        <dbReference type="Proteomes" id="UP000688137"/>
    </source>
</evidence>
<organism evidence="2 3">
    <name type="scientific">Paramecium primaurelia</name>
    <dbReference type="NCBI Taxonomy" id="5886"/>
    <lineage>
        <taxon>Eukaryota</taxon>
        <taxon>Sar</taxon>
        <taxon>Alveolata</taxon>
        <taxon>Ciliophora</taxon>
        <taxon>Intramacronucleata</taxon>
        <taxon>Oligohymenophorea</taxon>
        <taxon>Peniculida</taxon>
        <taxon>Parameciidae</taxon>
        <taxon>Paramecium</taxon>
    </lineage>
</organism>
<dbReference type="EMBL" id="CAJJDM010000063">
    <property type="protein sequence ID" value="CAD8079832.1"/>
    <property type="molecule type" value="Genomic_DNA"/>
</dbReference>
<evidence type="ECO:0000256" key="1">
    <source>
        <dbReference type="SAM" id="Phobius"/>
    </source>
</evidence>
<dbReference type="OMA" id="FFIAFED"/>
<name>A0A8S1ML07_PARPR</name>
<evidence type="ECO:0008006" key="4">
    <source>
        <dbReference type="Google" id="ProtNLM"/>
    </source>
</evidence>
<comment type="caution">
    <text evidence="2">The sequence shown here is derived from an EMBL/GenBank/DDBJ whole genome shotgun (WGS) entry which is preliminary data.</text>
</comment>
<keyword evidence="1" id="KW-1133">Transmembrane helix</keyword>
<sequence>MNSLFLYFKDPRVEQSYQISNQHSKRLSTFICLSFGFLIAFLVKVIQSSHEKNNYGFILNLSMLIYLVVQLIFVWKNNQYLRLGIIILNHSVTIFFIAFEDRSGVDNQMAMLQGVNQMAATYLLVLTGEYVDGMITIITLQIFRLLWGIFKSDGMQYSALVTSTLLILYINYFNYQYNKAKRSQYLLTLADTRWEDILKKLLLQQSYMILQFSEENLHFSVRQLRNCEKLFKTEEEAYSFLKQATHQNKIMQNVIYDFIRKFQQNNQQTFNNTFLINFLKRTIRAEISIYQGDKPTILLLFKEFFYERRINTKIIQTQYDQMIKLMVKILNRINQYPICKDKYQSIQRKLIFIHLIQNIKRDIKLKKISLNDFLKNAIRLHSHVQFNFQYYCNPSIETSVNILQIVILQIFQNILSQNIIIRTSYTKEKKIRCQFLGYFSIEKIRRFKDYLEIPFLLLFESYDLNQEVIQFVFPHSIDIPFNKF</sequence>
<proteinExistence type="predicted"/>
<reference evidence="2" key="1">
    <citation type="submission" date="2021-01" db="EMBL/GenBank/DDBJ databases">
        <authorList>
            <consortium name="Genoscope - CEA"/>
            <person name="William W."/>
        </authorList>
    </citation>
    <scope>NUCLEOTIDE SEQUENCE</scope>
</reference>
<evidence type="ECO:0000313" key="2">
    <source>
        <dbReference type="EMBL" id="CAD8079832.1"/>
    </source>
</evidence>
<keyword evidence="1" id="KW-0472">Membrane</keyword>
<feature type="transmembrane region" description="Helical" evidence="1">
    <location>
        <begin position="120"/>
        <end position="143"/>
    </location>
</feature>
<keyword evidence="3" id="KW-1185">Reference proteome</keyword>
<dbReference type="AlphaFoldDB" id="A0A8S1ML07"/>
<protein>
    <recommendedName>
        <fullName evidence="4">Transmembrane protein</fullName>
    </recommendedName>
</protein>
<accession>A0A8S1ML07</accession>
<gene>
    <name evidence="2" type="ORF">PPRIM_AZ9-3.1.T0620223</name>
</gene>